<accession>A0AA88V755</accession>
<organism evidence="2 3">
    <name type="scientific">Escallonia herrerae</name>
    <dbReference type="NCBI Taxonomy" id="1293975"/>
    <lineage>
        <taxon>Eukaryota</taxon>
        <taxon>Viridiplantae</taxon>
        <taxon>Streptophyta</taxon>
        <taxon>Embryophyta</taxon>
        <taxon>Tracheophyta</taxon>
        <taxon>Spermatophyta</taxon>
        <taxon>Magnoliopsida</taxon>
        <taxon>eudicotyledons</taxon>
        <taxon>Gunneridae</taxon>
        <taxon>Pentapetalae</taxon>
        <taxon>asterids</taxon>
        <taxon>campanulids</taxon>
        <taxon>Escalloniales</taxon>
        <taxon>Escalloniaceae</taxon>
        <taxon>Escallonia</taxon>
    </lineage>
</organism>
<sequence>MAWQKLQWSYDPRLQIHEQAYAQGTPGRRSTRFMRINNPFVPWVPEVAYQLGILGALLWYNEIPSTLYPFSRAPLIRKTILALYYTAVYKNLSLAFYILMDTFEELEDAVTQNIIQDLPN</sequence>
<dbReference type="Proteomes" id="UP001188597">
    <property type="component" value="Unassembled WGS sequence"/>
</dbReference>
<keyword evidence="3" id="KW-1185">Reference proteome</keyword>
<dbReference type="AlphaFoldDB" id="A0AA88V755"/>
<keyword evidence="1" id="KW-0812">Transmembrane</keyword>
<feature type="transmembrane region" description="Helical" evidence="1">
    <location>
        <begin position="40"/>
        <end position="60"/>
    </location>
</feature>
<reference evidence="2" key="1">
    <citation type="submission" date="2022-12" db="EMBL/GenBank/DDBJ databases">
        <title>Draft genome assemblies for two species of Escallonia (Escalloniales).</title>
        <authorList>
            <person name="Chanderbali A."/>
            <person name="Dervinis C."/>
            <person name="Anghel I."/>
            <person name="Soltis D."/>
            <person name="Soltis P."/>
            <person name="Zapata F."/>
        </authorList>
    </citation>
    <scope>NUCLEOTIDE SEQUENCE</scope>
    <source>
        <strain evidence="2">UCBG64.0493</strain>
        <tissue evidence="2">Leaf</tissue>
    </source>
</reference>
<protein>
    <submittedName>
        <fullName evidence="2">Uncharacterized protein</fullName>
    </submittedName>
</protein>
<name>A0AA88V755_9ASTE</name>
<evidence type="ECO:0000313" key="2">
    <source>
        <dbReference type="EMBL" id="KAK3001398.1"/>
    </source>
</evidence>
<proteinExistence type="predicted"/>
<evidence type="ECO:0000256" key="1">
    <source>
        <dbReference type="SAM" id="Phobius"/>
    </source>
</evidence>
<gene>
    <name evidence="2" type="ORF">RJ639_022329</name>
</gene>
<keyword evidence="1" id="KW-1133">Transmembrane helix</keyword>
<dbReference type="EMBL" id="JAVXUP010002792">
    <property type="protein sequence ID" value="KAK3001398.1"/>
    <property type="molecule type" value="Genomic_DNA"/>
</dbReference>
<dbReference type="Gene3D" id="3.40.50.2000">
    <property type="entry name" value="Glycogen Phosphorylase B"/>
    <property type="match status" value="1"/>
</dbReference>
<keyword evidence="1" id="KW-0472">Membrane</keyword>
<evidence type="ECO:0000313" key="3">
    <source>
        <dbReference type="Proteomes" id="UP001188597"/>
    </source>
</evidence>
<comment type="caution">
    <text evidence="2">The sequence shown here is derived from an EMBL/GenBank/DDBJ whole genome shotgun (WGS) entry which is preliminary data.</text>
</comment>
<feature type="transmembrane region" description="Helical" evidence="1">
    <location>
        <begin position="81"/>
        <end position="100"/>
    </location>
</feature>